<feature type="domain" description="Cytidyltransferase-like" evidence="12">
    <location>
        <begin position="53"/>
        <end position="178"/>
    </location>
</feature>
<keyword evidence="6" id="KW-0594">Phospholipid biosynthesis</keyword>
<evidence type="ECO:0000313" key="13">
    <source>
        <dbReference type="EMBL" id="CBY07036.1"/>
    </source>
</evidence>
<comment type="function">
    <text evidence="8">Catalyzes the key rate-limiting step in the CDP-choline pathway for phosphatidylcholine biosynthesis.</text>
</comment>
<evidence type="ECO:0000256" key="4">
    <source>
        <dbReference type="ARBA" id="ARBA00022695"/>
    </source>
</evidence>
<dbReference type="GO" id="GO:0004105">
    <property type="term" value="F:choline-phosphate cytidylyltransferase activity"/>
    <property type="evidence" value="ECO:0007669"/>
    <property type="project" value="UniProtKB-EC"/>
</dbReference>
<dbReference type="OrthoDB" id="17102at2759"/>
<keyword evidence="2" id="KW-0444">Lipid biosynthesis</keyword>
<comment type="pathway">
    <text evidence="9">Phospholipid metabolism; phosphatidylcholine biosynthesis; phosphatidylcholine from phosphocholine: step 1/2.</text>
</comment>
<reference evidence="13" key="1">
    <citation type="journal article" date="2010" name="Science">
        <title>Plasticity of animal genome architecture unmasked by rapid evolution of a pelagic tunicate.</title>
        <authorList>
            <person name="Denoeud F."/>
            <person name="Henriet S."/>
            <person name="Mungpakdee S."/>
            <person name="Aury J.M."/>
            <person name="Da Silva C."/>
            <person name="Brinkmann H."/>
            <person name="Mikhaleva J."/>
            <person name="Olsen L.C."/>
            <person name="Jubin C."/>
            <person name="Canestro C."/>
            <person name="Bouquet J.M."/>
            <person name="Danks G."/>
            <person name="Poulain J."/>
            <person name="Campsteijn C."/>
            <person name="Adamski M."/>
            <person name="Cross I."/>
            <person name="Yadetie F."/>
            <person name="Muffato M."/>
            <person name="Louis A."/>
            <person name="Butcher S."/>
            <person name="Tsagkogeorga G."/>
            <person name="Konrad A."/>
            <person name="Singh S."/>
            <person name="Jensen M.F."/>
            <person name="Cong E.H."/>
            <person name="Eikeseth-Otteraa H."/>
            <person name="Noel B."/>
            <person name="Anthouard V."/>
            <person name="Porcel B.M."/>
            <person name="Kachouri-Lafond R."/>
            <person name="Nishino A."/>
            <person name="Ugolini M."/>
            <person name="Chourrout P."/>
            <person name="Nishida H."/>
            <person name="Aasland R."/>
            <person name="Huzurbazar S."/>
            <person name="Westhof E."/>
            <person name="Delsuc F."/>
            <person name="Lehrach H."/>
            <person name="Reinhardt R."/>
            <person name="Weissenbach J."/>
            <person name="Roy S.W."/>
            <person name="Artiguenave F."/>
            <person name="Postlethwait J.H."/>
            <person name="Manak J.R."/>
            <person name="Thompson E.M."/>
            <person name="Jaillon O."/>
            <person name="Du Pasquier L."/>
            <person name="Boudinot P."/>
            <person name="Liberles D.A."/>
            <person name="Volff J.N."/>
            <person name="Philippe H."/>
            <person name="Lenhard B."/>
            <person name="Roest Crollius H."/>
            <person name="Wincker P."/>
            <person name="Chourrout D."/>
        </authorList>
    </citation>
    <scope>NUCLEOTIDE SEQUENCE [LARGE SCALE GENOMIC DNA]</scope>
</reference>
<evidence type="ECO:0000256" key="9">
    <source>
        <dbReference type="ARBA" id="ARBA00025706"/>
    </source>
</evidence>
<dbReference type="CDD" id="cd02174">
    <property type="entry name" value="CCT"/>
    <property type="match status" value="1"/>
</dbReference>
<dbReference type="InterPro" id="IPR045049">
    <property type="entry name" value="Pcy1-like"/>
</dbReference>
<protein>
    <recommendedName>
        <fullName evidence="10">choline-phosphate cytidylyltransferase</fullName>
        <ecNumber evidence="10">2.7.7.15</ecNumber>
    </recommendedName>
</protein>
<evidence type="ECO:0000259" key="12">
    <source>
        <dbReference type="Pfam" id="PF01467"/>
    </source>
</evidence>
<dbReference type="InterPro" id="IPR014729">
    <property type="entry name" value="Rossmann-like_a/b/a_fold"/>
</dbReference>
<evidence type="ECO:0000256" key="10">
    <source>
        <dbReference type="ARBA" id="ARBA00026101"/>
    </source>
</evidence>
<organism evidence="13">
    <name type="scientific">Oikopleura dioica</name>
    <name type="common">Tunicate</name>
    <dbReference type="NCBI Taxonomy" id="34765"/>
    <lineage>
        <taxon>Eukaryota</taxon>
        <taxon>Metazoa</taxon>
        <taxon>Chordata</taxon>
        <taxon>Tunicata</taxon>
        <taxon>Appendicularia</taxon>
        <taxon>Copelata</taxon>
        <taxon>Oikopleuridae</taxon>
        <taxon>Oikopleura</taxon>
    </lineage>
</organism>
<evidence type="ECO:0000256" key="7">
    <source>
        <dbReference type="ARBA" id="ARBA00023264"/>
    </source>
</evidence>
<evidence type="ECO:0000256" key="6">
    <source>
        <dbReference type="ARBA" id="ARBA00023209"/>
    </source>
</evidence>
<dbReference type="InParanoid" id="E4WUB2"/>
<evidence type="ECO:0000256" key="1">
    <source>
        <dbReference type="ARBA" id="ARBA00010101"/>
    </source>
</evidence>
<gene>
    <name evidence="13" type="ORF">GSOID_T00006118001</name>
</gene>
<dbReference type="SUPFAM" id="SSF52374">
    <property type="entry name" value="Nucleotidylyl transferase"/>
    <property type="match status" value="1"/>
</dbReference>
<evidence type="ECO:0000256" key="11">
    <source>
        <dbReference type="ARBA" id="ARBA00048285"/>
    </source>
</evidence>
<keyword evidence="14" id="KW-1185">Reference proteome</keyword>
<comment type="similarity">
    <text evidence="1">Belongs to the cytidylyltransferase family.</text>
</comment>
<dbReference type="GO" id="GO:0031210">
    <property type="term" value="F:phosphatidylcholine binding"/>
    <property type="evidence" value="ECO:0007669"/>
    <property type="project" value="TreeGrafter"/>
</dbReference>
<keyword evidence="5" id="KW-0443">Lipid metabolism</keyword>
<keyword evidence="3" id="KW-0808">Transferase</keyword>
<dbReference type="EC" id="2.7.7.15" evidence="10"/>
<dbReference type="NCBIfam" id="TIGR00125">
    <property type="entry name" value="cyt_tran_rel"/>
    <property type="match status" value="1"/>
</dbReference>
<dbReference type="EMBL" id="FN653016">
    <property type="protein sequence ID" value="CBY07036.1"/>
    <property type="molecule type" value="Genomic_DNA"/>
</dbReference>
<keyword evidence="4" id="KW-0548">Nucleotidyltransferase</keyword>
<sequence>MTSTVNDEDWKSIVKIPVMGPARNFNKDNLPEKYKRVTMEEAKSGVSCRVYSDGAYDVFHSGHSRQLMQSKNYFPNVILIAGVHSNAEIHRVKGQTVNTDEERLEAVRHCRYVDEVVFDVPFEYSIEFFDKYQIDFIAHDDAPYLLGGGEDFYALPKRLNMFLPTQRTEGISTSDLVTRVVKNYDGYVRRNLSRGIDAGELNVGALTFVRIRTQDLLMSSYQMLANFFRSSVENKEEN</sequence>
<evidence type="ECO:0000313" key="14">
    <source>
        <dbReference type="Proteomes" id="UP000001307"/>
    </source>
</evidence>
<dbReference type="Gene3D" id="3.40.50.620">
    <property type="entry name" value="HUPs"/>
    <property type="match status" value="1"/>
</dbReference>
<evidence type="ECO:0000256" key="2">
    <source>
        <dbReference type="ARBA" id="ARBA00022516"/>
    </source>
</evidence>
<dbReference type="InterPro" id="IPR004821">
    <property type="entry name" value="Cyt_trans-like"/>
</dbReference>
<dbReference type="InterPro" id="IPR041723">
    <property type="entry name" value="CCT"/>
</dbReference>
<dbReference type="AlphaFoldDB" id="E4WUB2"/>
<evidence type="ECO:0000256" key="5">
    <source>
        <dbReference type="ARBA" id="ARBA00023098"/>
    </source>
</evidence>
<name>E4WUB2_OIKDI</name>
<dbReference type="PANTHER" id="PTHR10739">
    <property type="entry name" value="CYTIDYLYLTRANSFERASE"/>
    <property type="match status" value="1"/>
</dbReference>
<dbReference type="PANTHER" id="PTHR10739:SF13">
    <property type="entry name" value="CHOLINE-PHOSPHATE CYTIDYLYLTRANSFERASE"/>
    <property type="match status" value="1"/>
</dbReference>
<keyword evidence="7" id="KW-1208">Phospholipid metabolism</keyword>
<proteinExistence type="inferred from homology"/>
<dbReference type="UniPathway" id="UPA00753">
    <property type="reaction ID" value="UER00739"/>
</dbReference>
<evidence type="ECO:0000256" key="8">
    <source>
        <dbReference type="ARBA" id="ARBA00025501"/>
    </source>
</evidence>
<dbReference type="Proteomes" id="UP000001307">
    <property type="component" value="Unassembled WGS sequence"/>
</dbReference>
<evidence type="ECO:0000256" key="3">
    <source>
        <dbReference type="ARBA" id="ARBA00022679"/>
    </source>
</evidence>
<comment type="catalytic activity">
    <reaction evidence="11">
        <text>phosphocholine + CTP + H(+) = CDP-choline + diphosphate</text>
        <dbReference type="Rhea" id="RHEA:18997"/>
        <dbReference type="ChEBI" id="CHEBI:15378"/>
        <dbReference type="ChEBI" id="CHEBI:33019"/>
        <dbReference type="ChEBI" id="CHEBI:37563"/>
        <dbReference type="ChEBI" id="CHEBI:58779"/>
        <dbReference type="ChEBI" id="CHEBI:295975"/>
        <dbReference type="EC" id="2.7.7.15"/>
    </reaction>
    <physiologicalReaction direction="left-to-right" evidence="11">
        <dbReference type="Rhea" id="RHEA:18998"/>
    </physiologicalReaction>
</comment>
<accession>E4WUB2</accession>
<dbReference type="Pfam" id="PF01467">
    <property type="entry name" value="CTP_transf_like"/>
    <property type="match status" value="1"/>
</dbReference>